<proteinExistence type="inferred from homology"/>
<reference evidence="10 11" key="1">
    <citation type="submission" date="2024-06" db="EMBL/GenBank/DDBJ databases">
        <title>Draft genome sequence of Geodermatophilus badlandi, a novel member of the Geodermatophilaceae isolated from badland sedimentary rocks in the Red desert, Wyoming, USA.</title>
        <authorList>
            <person name="Ben Tekaya S."/>
            <person name="Nouioui I."/>
            <person name="Flores G.M."/>
            <person name="Shaal M.N."/>
            <person name="Bredoire F."/>
            <person name="Basile F."/>
            <person name="Van Diepen L."/>
            <person name="Ward N.L."/>
        </authorList>
    </citation>
    <scope>NUCLEOTIDE SEQUENCE [LARGE SCALE GENOMIC DNA]</scope>
    <source>
        <strain evidence="10 11">WL48A</strain>
    </source>
</reference>
<feature type="compositionally biased region" description="Low complexity" evidence="6">
    <location>
        <begin position="690"/>
        <end position="703"/>
    </location>
</feature>
<evidence type="ECO:0000259" key="8">
    <source>
        <dbReference type="Pfam" id="PF00082"/>
    </source>
</evidence>
<dbReference type="InterPro" id="IPR023828">
    <property type="entry name" value="Peptidase_S8_Ser-AS"/>
</dbReference>
<feature type="chain" id="PRO_5045100367" evidence="7">
    <location>
        <begin position="32"/>
        <end position="898"/>
    </location>
</feature>
<feature type="active site" description="Charge relay system" evidence="5">
    <location>
        <position position="384"/>
    </location>
</feature>
<name>A0ABV3XLR7_9ACTN</name>
<dbReference type="Proteomes" id="UP001560045">
    <property type="component" value="Unassembled WGS sequence"/>
</dbReference>
<feature type="active site" description="Charge relay system" evidence="5">
    <location>
        <position position="166"/>
    </location>
</feature>
<dbReference type="SUPFAM" id="SSF52743">
    <property type="entry name" value="Subtilisin-like"/>
    <property type="match status" value="1"/>
</dbReference>
<accession>A0ABV3XLR7</accession>
<dbReference type="EMBL" id="JBFNXQ010000082">
    <property type="protein sequence ID" value="MEX5720681.1"/>
    <property type="molecule type" value="Genomic_DNA"/>
</dbReference>
<dbReference type="InterPro" id="IPR050131">
    <property type="entry name" value="Peptidase_S8_subtilisin-like"/>
</dbReference>
<dbReference type="Pfam" id="PF00082">
    <property type="entry name" value="Peptidase_S8"/>
    <property type="match status" value="1"/>
</dbReference>
<dbReference type="InterPro" id="IPR014756">
    <property type="entry name" value="Ig_E-set"/>
</dbReference>
<feature type="compositionally biased region" description="Low complexity" evidence="6">
    <location>
        <begin position="806"/>
        <end position="822"/>
    </location>
</feature>
<dbReference type="PANTHER" id="PTHR43806">
    <property type="entry name" value="PEPTIDASE S8"/>
    <property type="match status" value="1"/>
</dbReference>
<dbReference type="PROSITE" id="PS00138">
    <property type="entry name" value="SUBTILASE_SER"/>
    <property type="match status" value="1"/>
</dbReference>
<dbReference type="Gene3D" id="3.40.50.200">
    <property type="entry name" value="Peptidase S8/S53 domain"/>
    <property type="match status" value="1"/>
</dbReference>
<feature type="compositionally biased region" description="Gly residues" evidence="6">
    <location>
        <begin position="570"/>
        <end position="603"/>
    </location>
</feature>
<feature type="signal peptide" evidence="7">
    <location>
        <begin position="1"/>
        <end position="31"/>
    </location>
</feature>
<comment type="similarity">
    <text evidence="1 5">Belongs to the peptidase S8 family.</text>
</comment>
<feature type="domain" description="IPT/TIG" evidence="9">
    <location>
        <begin position="719"/>
        <end position="786"/>
    </location>
</feature>
<evidence type="ECO:0000256" key="2">
    <source>
        <dbReference type="ARBA" id="ARBA00022670"/>
    </source>
</evidence>
<evidence type="ECO:0000313" key="11">
    <source>
        <dbReference type="Proteomes" id="UP001560045"/>
    </source>
</evidence>
<evidence type="ECO:0000256" key="7">
    <source>
        <dbReference type="SAM" id="SignalP"/>
    </source>
</evidence>
<organism evidence="10 11">
    <name type="scientific">Geodermatophilus maliterrae</name>
    <dbReference type="NCBI Taxonomy" id="3162531"/>
    <lineage>
        <taxon>Bacteria</taxon>
        <taxon>Bacillati</taxon>
        <taxon>Actinomycetota</taxon>
        <taxon>Actinomycetes</taxon>
        <taxon>Geodermatophilales</taxon>
        <taxon>Geodermatophilaceae</taxon>
        <taxon>Geodermatophilus</taxon>
    </lineage>
</organism>
<gene>
    <name evidence="10" type="ORF">ABQ292_20150</name>
</gene>
<evidence type="ECO:0000256" key="6">
    <source>
        <dbReference type="SAM" id="MobiDB-lite"/>
    </source>
</evidence>
<sequence>MSTLRRRTQAGVLVTAVVAGYAGAAAYTALAAPAVAEAEGFGPGDGLTRYVVTATSGNAAGLLDPLGALDGVASAQRLSDGRALVATDRLDRGDLAALDGVASVEVSPTVEVFGSVSDPWVPAYGWNLVNTGSNAPGQTAVADADTDAPDGWDAGTGSGVVVAVVDTGYDTDHEDLAGALWTNPAEPCGTLDTDGNGKAGDCHGWNFTTDSPAVDNGAGGTHGASVAGAVGARADNGRGTAGVAPGVTIMPLVAGSGSGVDVVLGAEAIRYAADHGADVVNASWGGPMSGWALETLRSAVAYAGSKGVLVIAAAGNDATDRDRSPVYPASLTEGNVVTVGASTAGDTVSSFSAYGATSVDLFAPGSRVFTTWNDGGYRLVDGTSIAAPQVAGAAALYRAALPHATVEQVRLALLGDVDPVAAFRGRSVTGGRLSVAGLTEAGLGAVDYSFSGTSAPAGVIAPRIAVSGTAAPGTFGVTLGLGMQYEGSVWAVAGHEIGLDGATVVTDDEGQATFTLGARTTLDGLSLAPTTALGDGRYVLTVQLTRDGAPVGSTRAAPLLVGAAAAAPDAGGGSSGGGPTGDGSTGDGSTGDGSTGGGSGDTGSPGTDVPDTGDSGTGESGTGESGTGAGGSGDGGSSDGGSGAGDGGSGAGDGGSGDGGSGAGDGGAGTPDTDNGSGTGTPGGSGGWGSTPVPSGPGTTPVPDEGGRLTFPARGQFQITSISPVRVSVDGGTEVRITGLALPLGARVLVGTTGAAQVVSSTATDLVFRTPARVAGRYDVTVFAPDGRLQVLGTVLEYVGSGSGGSTTPPGDGSTGGTDPATGDGGGTPGTGDGTPPGGGSGTGPEDADDSGAAPSTPAELTGPGGLRLVRSARLAAVPASLWALDCSVSCRGLVLDA</sequence>
<dbReference type="CDD" id="cd00102">
    <property type="entry name" value="IPT"/>
    <property type="match status" value="1"/>
</dbReference>
<feature type="region of interest" description="Disordered" evidence="6">
    <location>
        <begin position="802"/>
        <end position="865"/>
    </location>
</feature>
<dbReference type="InterPro" id="IPR013783">
    <property type="entry name" value="Ig-like_fold"/>
</dbReference>
<dbReference type="RefSeq" id="WP_369209499.1">
    <property type="nucleotide sequence ID" value="NZ_JBFNXQ010000082.1"/>
</dbReference>
<dbReference type="InterPro" id="IPR036852">
    <property type="entry name" value="Peptidase_S8/S53_dom_sf"/>
</dbReference>
<keyword evidence="2 5" id="KW-0645">Protease</keyword>
<keyword evidence="11" id="KW-1185">Reference proteome</keyword>
<evidence type="ECO:0000256" key="5">
    <source>
        <dbReference type="PROSITE-ProRule" id="PRU01240"/>
    </source>
</evidence>
<evidence type="ECO:0000313" key="10">
    <source>
        <dbReference type="EMBL" id="MEX5720681.1"/>
    </source>
</evidence>
<comment type="caution">
    <text evidence="10">The sequence shown here is derived from an EMBL/GenBank/DDBJ whole genome shotgun (WGS) entry which is preliminary data.</text>
</comment>
<dbReference type="Pfam" id="PF01833">
    <property type="entry name" value="TIG"/>
    <property type="match status" value="1"/>
</dbReference>
<feature type="region of interest" description="Disordered" evidence="6">
    <location>
        <begin position="566"/>
        <end position="708"/>
    </location>
</feature>
<dbReference type="InterPro" id="IPR015500">
    <property type="entry name" value="Peptidase_S8_subtilisin-rel"/>
</dbReference>
<dbReference type="PROSITE" id="PS51892">
    <property type="entry name" value="SUBTILASE"/>
    <property type="match status" value="1"/>
</dbReference>
<dbReference type="PRINTS" id="PR00723">
    <property type="entry name" value="SUBTILISIN"/>
</dbReference>
<feature type="compositionally biased region" description="Low complexity" evidence="6">
    <location>
        <begin position="604"/>
        <end position="614"/>
    </location>
</feature>
<feature type="compositionally biased region" description="Gly residues" evidence="6">
    <location>
        <begin position="823"/>
        <end position="843"/>
    </location>
</feature>
<dbReference type="SUPFAM" id="SSF81296">
    <property type="entry name" value="E set domains"/>
    <property type="match status" value="1"/>
</dbReference>
<keyword evidence="3 5" id="KW-0378">Hydrolase</keyword>
<dbReference type="InterPro" id="IPR000209">
    <property type="entry name" value="Peptidase_S8/S53_dom"/>
</dbReference>
<feature type="domain" description="Peptidase S8/S53" evidence="8">
    <location>
        <begin position="157"/>
        <end position="413"/>
    </location>
</feature>
<feature type="active site" description="Charge relay system" evidence="5">
    <location>
        <position position="222"/>
    </location>
</feature>
<keyword evidence="4 5" id="KW-0720">Serine protease</keyword>
<keyword evidence="7" id="KW-0732">Signal</keyword>
<evidence type="ECO:0000256" key="1">
    <source>
        <dbReference type="ARBA" id="ARBA00011073"/>
    </source>
</evidence>
<protein>
    <submittedName>
        <fullName evidence="10">S8 family serine peptidase</fullName>
    </submittedName>
</protein>
<evidence type="ECO:0000256" key="3">
    <source>
        <dbReference type="ARBA" id="ARBA00022801"/>
    </source>
</evidence>
<dbReference type="PANTHER" id="PTHR43806:SF11">
    <property type="entry name" value="CEREVISIN-RELATED"/>
    <property type="match status" value="1"/>
</dbReference>
<feature type="compositionally biased region" description="Gly residues" evidence="6">
    <location>
        <begin position="677"/>
        <end position="689"/>
    </location>
</feature>
<dbReference type="Gene3D" id="2.60.40.10">
    <property type="entry name" value="Immunoglobulins"/>
    <property type="match status" value="1"/>
</dbReference>
<evidence type="ECO:0000256" key="4">
    <source>
        <dbReference type="ARBA" id="ARBA00022825"/>
    </source>
</evidence>
<evidence type="ECO:0000259" key="9">
    <source>
        <dbReference type="Pfam" id="PF01833"/>
    </source>
</evidence>
<feature type="compositionally biased region" description="Gly residues" evidence="6">
    <location>
        <begin position="615"/>
        <end position="669"/>
    </location>
</feature>
<dbReference type="InterPro" id="IPR002909">
    <property type="entry name" value="IPT_dom"/>
</dbReference>